<evidence type="ECO:0000313" key="1">
    <source>
        <dbReference type="EMBL" id="KNZ48689.1"/>
    </source>
</evidence>
<evidence type="ECO:0000313" key="2">
    <source>
        <dbReference type="Proteomes" id="UP000037035"/>
    </source>
</evidence>
<reference evidence="1 2" key="1">
    <citation type="submission" date="2015-08" db="EMBL/GenBank/DDBJ databases">
        <title>Next Generation Sequencing and Analysis of the Genome of Puccinia sorghi L Schw, the Causal Agent of Maize Common Rust.</title>
        <authorList>
            <person name="Rochi L."/>
            <person name="Burguener G."/>
            <person name="Darino M."/>
            <person name="Turjanski A."/>
            <person name="Kreff E."/>
            <person name="Dieguez M.J."/>
            <person name="Sacco F."/>
        </authorList>
    </citation>
    <scope>NUCLEOTIDE SEQUENCE [LARGE SCALE GENOMIC DNA]</scope>
    <source>
        <strain evidence="1 2">RO10H11247</strain>
    </source>
</reference>
<dbReference type="VEuPathDB" id="FungiDB:VP01_5485g1"/>
<proteinExistence type="predicted"/>
<organism evidence="1 2">
    <name type="scientific">Puccinia sorghi</name>
    <dbReference type="NCBI Taxonomy" id="27349"/>
    <lineage>
        <taxon>Eukaryota</taxon>
        <taxon>Fungi</taxon>
        <taxon>Dikarya</taxon>
        <taxon>Basidiomycota</taxon>
        <taxon>Pucciniomycotina</taxon>
        <taxon>Pucciniomycetes</taxon>
        <taxon>Pucciniales</taxon>
        <taxon>Pucciniaceae</taxon>
        <taxon>Puccinia</taxon>
    </lineage>
</organism>
<name>A0A0L6UJH1_9BASI</name>
<gene>
    <name evidence="1" type="ORF">VP01_5485g1</name>
</gene>
<dbReference type="Proteomes" id="UP000037035">
    <property type="component" value="Unassembled WGS sequence"/>
</dbReference>
<dbReference type="AlphaFoldDB" id="A0A0L6UJH1"/>
<sequence length="80" mass="8999">MPSAAATAETCTYHLAYKDSTELRSEQFLFQSALFLIPLCWSTSTRLAACTTTQKHAKLVEELVPAPYHRYLPMFLKSAT</sequence>
<protein>
    <submittedName>
        <fullName evidence="1">Uncharacterized protein</fullName>
    </submittedName>
</protein>
<comment type="caution">
    <text evidence="1">The sequence shown here is derived from an EMBL/GenBank/DDBJ whole genome shotgun (WGS) entry which is preliminary data.</text>
</comment>
<dbReference type="EMBL" id="LAVV01010703">
    <property type="protein sequence ID" value="KNZ48689.1"/>
    <property type="molecule type" value="Genomic_DNA"/>
</dbReference>
<accession>A0A0L6UJH1</accession>
<keyword evidence="2" id="KW-1185">Reference proteome</keyword>